<sequence length="89" mass="10308">MSIEKRPKIVELKERVGNLESDLIIGKDHKGALLTIVDRYSSFLWIENVTGRKADMITKMTINTLAPHKEWVRTILTMIMVKSLQDIRE</sequence>
<evidence type="ECO:0008006" key="3">
    <source>
        <dbReference type="Google" id="ProtNLM"/>
    </source>
</evidence>
<keyword evidence="2" id="KW-1185">Reference proteome</keyword>
<gene>
    <name evidence="1" type="ORF">J3359_15660</name>
</gene>
<evidence type="ECO:0000313" key="2">
    <source>
        <dbReference type="Proteomes" id="UP000663920"/>
    </source>
</evidence>
<proteinExistence type="predicted"/>
<name>A0A975CM78_9FLAO</name>
<dbReference type="Proteomes" id="UP000663920">
    <property type="component" value="Chromosome"/>
</dbReference>
<organism evidence="1 2">
    <name type="scientific">Polaribacter cellanae</name>
    <dbReference type="NCBI Taxonomy" id="2818493"/>
    <lineage>
        <taxon>Bacteria</taxon>
        <taxon>Pseudomonadati</taxon>
        <taxon>Bacteroidota</taxon>
        <taxon>Flavobacteriia</taxon>
        <taxon>Flavobacteriales</taxon>
        <taxon>Flavobacteriaceae</taxon>
    </lineage>
</organism>
<accession>A0A975CM78</accession>
<protein>
    <recommendedName>
        <fullName evidence="3">Integrase catalytic domain-containing protein</fullName>
    </recommendedName>
</protein>
<dbReference type="KEGG" id="pcea:J3359_15660"/>
<evidence type="ECO:0000313" key="1">
    <source>
        <dbReference type="EMBL" id="QTE22223.1"/>
    </source>
</evidence>
<dbReference type="EMBL" id="CP071869">
    <property type="protein sequence ID" value="QTE22223.1"/>
    <property type="molecule type" value="Genomic_DNA"/>
</dbReference>
<dbReference type="AlphaFoldDB" id="A0A975CM78"/>
<reference evidence="1 2" key="1">
    <citation type="submission" date="2021-03" db="EMBL/GenBank/DDBJ databases">
        <title>Complete genome of Polaribacter_sp.SM13.</title>
        <authorList>
            <person name="Jeong S.W."/>
            <person name="Bae J.W."/>
        </authorList>
    </citation>
    <scope>NUCLEOTIDE SEQUENCE [LARGE SCALE GENOMIC DNA]</scope>
    <source>
        <strain evidence="1 2">SM13</strain>
    </source>
</reference>